<dbReference type="EMBL" id="BGZK01000241">
    <property type="protein sequence ID" value="GBP31072.1"/>
    <property type="molecule type" value="Genomic_DNA"/>
</dbReference>
<gene>
    <name evidence="1" type="ORF">EVAR_77367_1</name>
</gene>
<name>A0A4C1UYN9_EUMVA</name>
<evidence type="ECO:0000313" key="1">
    <source>
        <dbReference type="EMBL" id="GBP31072.1"/>
    </source>
</evidence>
<protein>
    <submittedName>
        <fullName evidence="1">Uncharacterized protein</fullName>
    </submittedName>
</protein>
<comment type="caution">
    <text evidence="1">The sequence shown here is derived from an EMBL/GenBank/DDBJ whole genome shotgun (WGS) entry which is preliminary data.</text>
</comment>
<evidence type="ECO:0000313" key="2">
    <source>
        <dbReference type="Proteomes" id="UP000299102"/>
    </source>
</evidence>
<keyword evidence="2" id="KW-1185">Reference proteome</keyword>
<accession>A0A4C1UYN9</accession>
<sequence>MGPDLPPRCCYPPPKNPKTKVVNDFNYRRVSPHFGFPLQSPRRTEFARAKSKCRDRMWSERASQGQSMDIHKTLYGCRGRKKRKTTEQINDDASLWLRRPRAVIAGGLGQAARRGRPFLCAVVRFYARDSGAARPALFHTFAFPFCPISTVVAAEAPAACGRLTPGRGANSQYKFRSNIHKFAVTFLMSAQQIAISLQASEEHASRGRRRAGWGRRWGAARLR</sequence>
<organism evidence="1 2">
    <name type="scientific">Eumeta variegata</name>
    <name type="common">Bagworm moth</name>
    <name type="synonym">Eumeta japonica</name>
    <dbReference type="NCBI Taxonomy" id="151549"/>
    <lineage>
        <taxon>Eukaryota</taxon>
        <taxon>Metazoa</taxon>
        <taxon>Ecdysozoa</taxon>
        <taxon>Arthropoda</taxon>
        <taxon>Hexapoda</taxon>
        <taxon>Insecta</taxon>
        <taxon>Pterygota</taxon>
        <taxon>Neoptera</taxon>
        <taxon>Endopterygota</taxon>
        <taxon>Lepidoptera</taxon>
        <taxon>Glossata</taxon>
        <taxon>Ditrysia</taxon>
        <taxon>Tineoidea</taxon>
        <taxon>Psychidae</taxon>
        <taxon>Oiketicinae</taxon>
        <taxon>Eumeta</taxon>
    </lineage>
</organism>
<reference evidence="1 2" key="1">
    <citation type="journal article" date="2019" name="Commun. Biol.">
        <title>The bagworm genome reveals a unique fibroin gene that provides high tensile strength.</title>
        <authorList>
            <person name="Kono N."/>
            <person name="Nakamura H."/>
            <person name="Ohtoshi R."/>
            <person name="Tomita M."/>
            <person name="Numata K."/>
            <person name="Arakawa K."/>
        </authorList>
    </citation>
    <scope>NUCLEOTIDE SEQUENCE [LARGE SCALE GENOMIC DNA]</scope>
</reference>
<dbReference type="AlphaFoldDB" id="A0A4C1UYN9"/>
<dbReference type="Proteomes" id="UP000299102">
    <property type="component" value="Unassembled WGS sequence"/>
</dbReference>
<proteinExistence type="predicted"/>